<dbReference type="RefSeq" id="WP_179587646.1">
    <property type="nucleotide sequence ID" value="NZ_JACBYR010000001.1"/>
</dbReference>
<dbReference type="GO" id="GO:0005829">
    <property type="term" value="C:cytosol"/>
    <property type="evidence" value="ECO:0007669"/>
    <property type="project" value="TreeGrafter"/>
</dbReference>
<dbReference type="InterPro" id="IPR050950">
    <property type="entry name" value="HTH-type_LysR_regulators"/>
</dbReference>
<dbReference type="AlphaFoldDB" id="A0A7Y9IVU0"/>
<keyword evidence="2" id="KW-0805">Transcription regulation</keyword>
<dbReference type="FunFam" id="1.10.10.10:FF:000001">
    <property type="entry name" value="LysR family transcriptional regulator"/>
    <property type="match status" value="1"/>
</dbReference>
<dbReference type="InterPro" id="IPR036390">
    <property type="entry name" value="WH_DNA-bd_sf"/>
</dbReference>
<evidence type="ECO:0000313" key="6">
    <source>
        <dbReference type="EMBL" id="NYE83889.1"/>
    </source>
</evidence>
<evidence type="ECO:0000256" key="4">
    <source>
        <dbReference type="ARBA" id="ARBA00023163"/>
    </source>
</evidence>
<evidence type="ECO:0000256" key="1">
    <source>
        <dbReference type="ARBA" id="ARBA00009437"/>
    </source>
</evidence>
<comment type="caution">
    <text evidence="6">The sequence shown here is derived from an EMBL/GenBank/DDBJ whole genome shotgun (WGS) entry which is preliminary data.</text>
</comment>
<dbReference type="Proteomes" id="UP000542125">
    <property type="component" value="Unassembled WGS sequence"/>
</dbReference>
<dbReference type="PANTHER" id="PTHR30419:SF8">
    <property type="entry name" value="NITROGEN ASSIMILATION TRANSCRIPTIONAL ACTIVATOR-RELATED"/>
    <property type="match status" value="1"/>
</dbReference>
<dbReference type="Gene3D" id="3.40.190.10">
    <property type="entry name" value="Periplasmic binding protein-like II"/>
    <property type="match status" value="2"/>
</dbReference>
<proteinExistence type="inferred from homology"/>
<dbReference type="CDD" id="cd08440">
    <property type="entry name" value="PBP2_LTTR_like_4"/>
    <property type="match status" value="1"/>
</dbReference>
<dbReference type="Pfam" id="PF00126">
    <property type="entry name" value="HTH_1"/>
    <property type="match status" value="1"/>
</dbReference>
<dbReference type="PANTHER" id="PTHR30419">
    <property type="entry name" value="HTH-TYPE TRANSCRIPTIONAL REGULATOR YBHD"/>
    <property type="match status" value="1"/>
</dbReference>
<dbReference type="PROSITE" id="PS50931">
    <property type="entry name" value="HTH_LYSR"/>
    <property type="match status" value="1"/>
</dbReference>
<accession>A0A7Y9IVU0</accession>
<dbReference type="GO" id="GO:0003700">
    <property type="term" value="F:DNA-binding transcription factor activity"/>
    <property type="evidence" value="ECO:0007669"/>
    <property type="project" value="InterPro"/>
</dbReference>
<dbReference type="PRINTS" id="PR00039">
    <property type="entry name" value="HTHLYSR"/>
</dbReference>
<protein>
    <submittedName>
        <fullName evidence="6">DNA-binding transcriptional LysR family regulator</fullName>
    </submittedName>
</protein>
<keyword evidence="4" id="KW-0804">Transcription</keyword>
<evidence type="ECO:0000256" key="2">
    <source>
        <dbReference type="ARBA" id="ARBA00023015"/>
    </source>
</evidence>
<dbReference type="Gene3D" id="1.10.10.10">
    <property type="entry name" value="Winged helix-like DNA-binding domain superfamily/Winged helix DNA-binding domain"/>
    <property type="match status" value="1"/>
</dbReference>
<dbReference type="InterPro" id="IPR000847">
    <property type="entry name" value="LysR_HTH_N"/>
</dbReference>
<evidence type="ECO:0000313" key="7">
    <source>
        <dbReference type="Proteomes" id="UP000542125"/>
    </source>
</evidence>
<dbReference type="EMBL" id="JACBYR010000001">
    <property type="protein sequence ID" value="NYE83889.1"/>
    <property type="molecule type" value="Genomic_DNA"/>
</dbReference>
<dbReference type="InterPro" id="IPR005119">
    <property type="entry name" value="LysR_subst-bd"/>
</dbReference>
<evidence type="ECO:0000259" key="5">
    <source>
        <dbReference type="PROSITE" id="PS50931"/>
    </source>
</evidence>
<gene>
    <name evidence="6" type="ORF">FHW18_003160</name>
</gene>
<dbReference type="InterPro" id="IPR036388">
    <property type="entry name" value="WH-like_DNA-bd_sf"/>
</dbReference>
<dbReference type="Pfam" id="PF03466">
    <property type="entry name" value="LysR_substrate"/>
    <property type="match status" value="1"/>
</dbReference>
<dbReference type="SUPFAM" id="SSF53850">
    <property type="entry name" value="Periplasmic binding protein-like II"/>
    <property type="match status" value="1"/>
</dbReference>
<feature type="domain" description="HTH lysR-type" evidence="5">
    <location>
        <begin position="9"/>
        <end position="61"/>
    </location>
</feature>
<comment type="similarity">
    <text evidence="1">Belongs to the LysR transcriptional regulatory family.</text>
</comment>
<name>A0A7Y9IVU0_9BURK</name>
<reference evidence="6 7" key="1">
    <citation type="submission" date="2020-07" db="EMBL/GenBank/DDBJ databases">
        <title>Genomic Encyclopedia of Type Strains, Phase IV (KMG-V): Genome sequencing to study the core and pangenomes of soil and plant-associated prokaryotes.</title>
        <authorList>
            <person name="Whitman W."/>
        </authorList>
    </citation>
    <scope>NUCLEOTIDE SEQUENCE [LARGE SCALE GENOMIC DNA]</scope>
    <source>
        <strain evidence="6 7">SAS40</strain>
    </source>
</reference>
<keyword evidence="7" id="KW-1185">Reference proteome</keyword>
<sequence length="304" mass="32551">MHNFDILGLEAFVAIADLGSFTRASRYLHISQTALSRRLAKLETAVGGALITRSTRALQLTQPGALFLPRARRLIRELSVAMQELKENTMQGYGQVIFACLPTITANLLSPAIAAYGRLFPRNRLQILDRSATEIRDAVQRGDAEFGISVLAGDTDSLVRRRLFSDPIALACPADHPFANSKAVSWADLKDQALIGIGALSGLRVQIEMVAKQHGFPIRHAYEVQHLATAVGLVAGGAGIAVLPRGACSGLGAAGLRVVPLVEPHVERVIEIFVREGHVLSPAAEPLFTLLVDTLSDKATAEAA</sequence>
<evidence type="ECO:0000256" key="3">
    <source>
        <dbReference type="ARBA" id="ARBA00023125"/>
    </source>
</evidence>
<dbReference type="GO" id="GO:0003677">
    <property type="term" value="F:DNA binding"/>
    <property type="evidence" value="ECO:0007669"/>
    <property type="project" value="UniProtKB-KW"/>
</dbReference>
<dbReference type="SUPFAM" id="SSF46785">
    <property type="entry name" value="Winged helix' DNA-binding domain"/>
    <property type="match status" value="1"/>
</dbReference>
<organism evidence="6 7">
    <name type="scientific">Pigmentiphaga litoralis</name>
    <dbReference type="NCBI Taxonomy" id="516702"/>
    <lineage>
        <taxon>Bacteria</taxon>
        <taxon>Pseudomonadati</taxon>
        <taxon>Pseudomonadota</taxon>
        <taxon>Betaproteobacteria</taxon>
        <taxon>Burkholderiales</taxon>
        <taxon>Alcaligenaceae</taxon>
        <taxon>Pigmentiphaga</taxon>
    </lineage>
</organism>
<keyword evidence="3 6" id="KW-0238">DNA-binding</keyword>